<name>A0A5B7IMN4_PORTR</name>
<gene>
    <name evidence="2" type="ORF">E2C01_080617</name>
</gene>
<evidence type="ECO:0000313" key="3">
    <source>
        <dbReference type="Proteomes" id="UP000324222"/>
    </source>
</evidence>
<feature type="compositionally biased region" description="Basic and acidic residues" evidence="1">
    <location>
        <begin position="37"/>
        <end position="53"/>
    </location>
</feature>
<dbReference type="Proteomes" id="UP000324222">
    <property type="component" value="Unassembled WGS sequence"/>
</dbReference>
<feature type="compositionally biased region" description="Acidic residues" evidence="1">
    <location>
        <begin position="91"/>
        <end position="110"/>
    </location>
</feature>
<comment type="caution">
    <text evidence="2">The sequence shown here is derived from an EMBL/GenBank/DDBJ whole genome shotgun (WGS) entry which is preliminary data.</text>
</comment>
<sequence length="123" mass="13701">MKTTVRNGQLAYELVAGRGGSEESGASTAPCTSEGRVSTDGHKGGRSEKDARVGRVKGGITIRATRHTHYEQDCQEGKKESQIRLAKHDVDDDMEEEEEEEEDKEDEDMKEVERNKQTYKGGK</sequence>
<reference evidence="2 3" key="1">
    <citation type="submission" date="2019-05" db="EMBL/GenBank/DDBJ databases">
        <title>Another draft genome of Portunus trituberculatus and its Hox gene families provides insights of decapod evolution.</title>
        <authorList>
            <person name="Jeong J.-H."/>
            <person name="Song I."/>
            <person name="Kim S."/>
            <person name="Choi T."/>
            <person name="Kim D."/>
            <person name="Ryu S."/>
            <person name="Kim W."/>
        </authorList>
    </citation>
    <scope>NUCLEOTIDE SEQUENCE [LARGE SCALE GENOMIC DNA]</scope>
    <source>
        <tissue evidence="2">Muscle</tissue>
    </source>
</reference>
<feature type="region of interest" description="Disordered" evidence="1">
    <location>
        <begin position="16"/>
        <end position="123"/>
    </location>
</feature>
<evidence type="ECO:0000313" key="2">
    <source>
        <dbReference type="EMBL" id="MPC85820.1"/>
    </source>
</evidence>
<feature type="compositionally biased region" description="Basic and acidic residues" evidence="1">
    <location>
        <begin position="68"/>
        <end position="90"/>
    </location>
</feature>
<keyword evidence="3" id="KW-1185">Reference proteome</keyword>
<evidence type="ECO:0000256" key="1">
    <source>
        <dbReference type="SAM" id="MobiDB-lite"/>
    </source>
</evidence>
<proteinExistence type="predicted"/>
<dbReference type="AlphaFoldDB" id="A0A5B7IMN4"/>
<protein>
    <submittedName>
        <fullName evidence="2">Uncharacterized protein</fullName>
    </submittedName>
</protein>
<organism evidence="2 3">
    <name type="scientific">Portunus trituberculatus</name>
    <name type="common">Swimming crab</name>
    <name type="synonym">Neptunus trituberculatus</name>
    <dbReference type="NCBI Taxonomy" id="210409"/>
    <lineage>
        <taxon>Eukaryota</taxon>
        <taxon>Metazoa</taxon>
        <taxon>Ecdysozoa</taxon>
        <taxon>Arthropoda</taxon>
        <taxon>Crustacea</taxon>
        <taxon>Multicrustacea</taxon>
        <taxon>Malacostraca</taxon>
        <taxon>Eumalacostraca</taxon>
        <taxon>Eucarida</taxon>
        <taxon>Decapoda</taxon>
        <taxon>Pleocyemata</taxon>
        <taxon>Brachyura</taxon>
        <taxon>Eubrachyura</taxon>
        <taxon>Portunoidea</taxon>
        <taxon>Portunidae</taxon>
        <taxon>Portuninae</taxon>
        <taxon>Portunus</taxon>
    </lineage>
</organism>
<accession>A0A5B7IMN4</accession>
<dbReference type="EMBL" id="VSRR010069691">
    <property type="protein sequence ID" value="MPC85820.1"/>
    <property type="molecule type" value="Genomic_DNA"/>
</dbReference>